<proteinExistence type="predicted"/>
<evidence type="ECO:0000313" key="1">
    <source>
        <dbReference type="EMBL" id="KAI4470909.1"/>
    </source>
</evidence>
<dbReference type="EMBL" id="CM043015">
    <property type="protein sequence ID" value="KAI4470909.1"/>
    <property type="molecule type" value="Genomic_DNA"/>
</dbReference>
<comment type="caution">
    <text evidence="1">The sequence shown here is derived from an EMBL/GenBank/DDBJ whole genome shotgun (WGS) entry which is preliminary data.</text>
</comment>
<gene>
    <name evidence="1" type="ORF">MML48_1g00434</name>
</gene>
<evidence type="ECO:0000313" key="2">
    <source>
        <dbReference type="Proteomes" id="UP001056778"/>
    </source>
</evidence>
<sequence>MSNDKLSHEEKPFSAYAKFFVAGLSGITTATILHPLDFMKIRMQIDGLSTTNKQYTSSLDGVKKIFRNEGIFAFYNGLTASICRQGLATSTRIGIYTTFFTKFSHDDKPPTFLVKVVLGMVAGTFGGMVGTPVDLCLIRMVTDGAKPPSKRFYYRNAIQCVYKIAREHGVASLWKGGFPTIMRGIVFNTVSLSTYSQSKQIFLSLNLFEDNAKLHFTASFISGFLTALSALPVDLIKTRVQQTQKKMSLIQVFIDIFRHEGIFAY</sequence>
<keyword evidence="2" id="KW-1185">Reference proteome</keyword>
<name>A0ACB9TVW4_HOLOL</name>
<dbReference type="Proteomes" id="UP001056778">
    <property type="component" value="Chromosome 1"/>
</dbReference>
<reference evidence="1" key="1">
    <citation type="submission" date="2022-04" db="EMBL/GenBank/DDBJ databases">
        <title>Chromosome-scale genome assembly of Holotrichia oblita Faldermann.</title>
        <authorList>
            <person name="Rongchong L."/>
        </authorList>
    </citation>
    <scope>NUCLEOTIDE SEQUENCE</scope>
    <source>
        <strain evidence="1">81SQS9</strain>
    </source>
</reference>
<organism evidence="1 2">
    <name type="scientific">Holotrichia oblita</name>
    <name type="common">Chafer beetle</name>
    <dbReference type="NCBI Taxonomy" id="644536"/>
    <lineage>
        <taxon>Eukaryota</taxon>
        <taxon>Metazoa</taxon>
        <taxon>Ecdysozoa</taxon>
        <taxon>Arthropoda</taxon>
        <taxon>Hexapoda</taxon>
        <taxon>Insecta</taxon>
        <taxon>Pterygota</taxon>
        <taxon>Neoptera</taxon>
        <taxon>Endopterygota</taxon>
        <taxon>Coleoptera</taxon>
        <taxon>Polyphaga</taxon>
        <taxon>Scarabaeiformia</taxon>
        <taxon>Scarabaeidae</taxon>
        <taxon>Melolonthinae</taxon>
        <taxon>Holotrichia</taxon>
    </lineage>
</organism>
<accession>A0ACB9TVW4</accession>
<protein>
    <submittedName>
        <fullName evidence="1">Mitochondrial dicarboxylate carrier-related</fullName>
    </submittedName>
</protein>